<reference evidence="2 3" key="2">
    <citation type="journal article" date="2012" name="J. Bacteriol.">
        <title>Complete genome sequences of Desulfosporosinus orientis DSM765T, Desulfosporosinus youngiae DSM17734T, Desulfosporosinus meridiei DSM13257T, and Desulfosporosinus acidiphilus DSM22704T.</title>
        <authorList>
            <person name="Pester M."/>
            <person name="Brambilla E."/>
            <person name="Alazard D."/>
            <person name="Rattei T."/>
            <person name="Weinmaier T."/>
            <person name="Han J."/>
            <person name="Lucas S."/>
            <person name="Lapidus A."/>
            <person name="Cheng J.F."/>
            <person name="Goodwin L."/>
            <person name="Pitluck S."/>
            <person name="Peters L."/>
            <person name="Ovchinnikova G."/>
            <person name="Teshima H."/>
            <person name="Detter J.C."/>
            <person name="Han C.S."/>
            <person name="Tapia R."/>
            <person name="Land M.L."/>
            <person name="Hauser L."/>
            <person name="Kyrpides N.C."/>
            <person name="Ivanova N.N."/>
            <person name="Pagani I."/>
            <person name="Huntmann M."/>
            <person name="Wei C.L."/>
            <person name="Davenport K.W."/>
            <person name="Daligault H."/>
            <person name="Chain P.S."/>
            <person name="Chen A."/>
            <person name="Mavromatis K."/>
            <person name="Markowitz V."/>
            <person name="Szeto E."/>
            <person name="Mikhailova N."/>
            <person name="Pati A."/>
            <person name="Wagner M."/>
            <person name="Woyke T."/>
            <person name="Ollivier B."/>
            <person name="Klenk H.P."/>
            <person name="Spring S."/>
            <person name="Loy A."/>
        </authorList>
    </citation>
    <scope>NUCLEOTIDE SEQUENCE [LARGE SCALE GENOMIC DNA]</scope>
    <source>
        <strain evidence="3">ATCC 19365 / DSM 765 / NCIMB 8382 / VKM B-1628</strain>
    </source>
</reference>
<dbReference type="AlphaFoldDB" id="G7WDI1"/>
<dbReference type="OrthoDB" id="9813603at2"/>
<protein>
    <submittedName>
        <fullName evidence="2">Uroporphyrinogen-III decarboxylase</fullName>
    </submittedName>
</protein>
<dbReference type="SUPFAM" id="SSF51726">
    <property type="entry name" value="UROD/MetE-like"/>
    <property type="match status" value="1"/>
</dbReference>
<dbReference type="KEGG" id="dor:Desor_2366"/>
<dbReference type="GO" id="GO:0004853">
    <property type="term" value="F:uroporphyrinogen decarboxylase activity"/>
    <property type="evidence" value="ECO:0007669"/>
    <property type="project" value="InterPro"/>
</dbReference>
<evidence type="ECO:0000259" key="1">
    <source>
        <dbReference type="Pfam" id="PF01208"/>
    </source>
</evidence>
<dbReference type="PANTHER" id="PTHR47099">
    <property type="entry name" value="METHYLCOBAMIDE:COM METHYLTRANSFERASE MTBA"/>
    <property type="match status" value="1"/>
</dbReference>
<dbReference type="Proteomes" id="UP000006346">
    <property type="component" value="Chromosome"/>
</dbReference>
<dbReference type="InterPro" id="IPR052024">
    <property type="entry name" value="Methanogen_methyltrans"/>
</dbReference>
<dbReference type="Gene3D" id="3.20.20.210">
    <property type="match status" value="1"/>
</dbReference>
<dbReference type="STRING" id="768706.Desor_2366"/>
<accession>G7WDI1</accession>
<name>G7WDI1_DESOD</name>
<dbReference type="eggNOG" id="COG0407">
    <property type="taxonomic scope" value="Bacteria"/>
</dbReference>
<keyword evidence="3" id="KW-1185">Reference proteome</keyword>
<dbReference type="InterPro" id="IPR038071">
    <property type="entry name" value="UROD/MetE-like_sf"/>
</dbReference>
<dbReference type="InterPro" id="IPR000257">
    <property type="entry name" value="Uroporphyrinogen_deCOase"/>
</dbReference>
<dbReference type="GO" id="GO:0006779">
    <property type="term" value="P:porphyrin-containing compound biosynthetic process"/>
    <property type="evidence" value="ECO:0007669"/>
    <property type="project" value="InterPro"/>
</dbReference>
<gene>
    <name evidence="2" type="ordered locus">Desor_2366</name>
</gene>
<evidence type="ECO:0000313" key="3">
    <source>
        <dbReference type="Proteomes" id="UP000006346"/>
    </source>
</evidence>
<dbReference type="RefSeq" id="WP_014184759.1">
    <property type="nucleotide sequence ID" value="NC_016584.1"/>
</dbReference>
<proteinExistence type="predicted"/>
<evidence type="ECO:0000313" key="2">
    <source>
        <dbReference type="EMBL" id="AET67950.1"/>
    </source>
</evidence>
<dbReference type="HOGENOM" id="CLU_059388_0_0_9"/>
<feature type="domain" description="Uroporphyrinogen decarboxylase (URO-D)" evidence="1">
    <location>
        <begin position="162"/>
        <end position="382"/>
    </location>
</feature>
<dbReference type="Pfam" id="PF01208">
    <property type="entry name" value="URO-D"/>
    <property type="match status" value="1"/>
</dbReference>
<dbReference type="PANTHER" id="PTHR47099:SF1">
    <property type="entry name" value="METHYLCOBAMIDE:COM METHYLTRANSFERASE MTBA"/>
    <property type="match status" value="1"/>
</dbReference>
<organism evidence="2 3">
    <name type="scientific">Desulfosporosinus orientis (strain ATCC 19365 / DSM 765 / NCIMB 8382 / VKM B-1628 / Singapore I)</name>
    <name type="common">Desulfotomaculum orientis</name>
    <dbReference type="NCBI Taxonomy" id="768706"/>
    <lineage>
        <taxon>Bacteria</taxon>
        <taxon>Bacillati</taxon>
        <taxon>Bacillota</taxon>
        <taxon>Clostridia</taxon>
        <taxon>Eubacteriales</taxon>
        <taxon>Desulfitobacteriaceae</taxon>
        <taxon>Desulfosporosinus</taxon>
    </lineage>
</organism>
<dbReference type="EMBL" id="CP003108">
    <property type="protein sequence ID" value="AET67950.1"/>
    <property type="molecule type" value="Genomic_DNA"/>
</dbReference>
<reference evidence="3" key="1">
    <citation type="submission" date="2011-11" db="EMBL/GenBank/DDBJ databases">
        <title>Complete sequence of Desulfosporosinus orientis DSM 765.</title>
        <authorList>
            <person name="Lucas S."/>
            <person name="Han J."/>
            <person name="Lapidus A."/>
            <person name="Cheng J.-F."/>
            <person name="Goodwin L."/>
            <person name="Pitluck S."/>
            <person name="Peters L."/>
            <person name="Ovchinnikova G."/>
            <person name="Teshima H."/>
            <person name="Detter J.C."/>
            <person name="Han C."/>
            <person name="Tapia R."/>
            <person name="Land M."/>
            <person name="Hauser L."/>
            <person name="Kyrpides N."/>
            <person name="Ivanova N."/>
            <person name="Pagani I."/>
            <person name="Pester M."/>
            <person name="Spring S."/>
            <person name="Ollivier B."/>
            <person name="Rattei T."/>
            <person name="Klenk H.-P."/>
            <person name="Wagner M."/>
            <person name="Loy A."/>
            <person name="Woyke T."/>
        </authorList>
    </citation>
    <scope>NUCLEOTIDE SEQUENCE [LARGE SCALE GENOMIC DNA]</scope>
    <source>
        <strain evidence="3">ATCC 19365 / DSM 765 / NCIMB 8382 / VKM B-1628</strain>
    </source>
</reference>
<sequence length="385" mass="43391">MDTAKLFEERVKRFVETTNHQEPDRVPILSNIETWAISYAGATVHECLESHEKEFEIFAKPFQDIYFDGTLGFSMNRAMKLYSALGSNAYFVSNDGTTLQHQEISPMQADEYDAFIEDPIKFTRNVLFKRKYPALNKPYPENKQALKAAALELVDFGAKLGNGAAYLKEKLGIPVTSYSLVISPMDILFDYMRGFVGATTDLRRNPEKVKASTEKLAEFCMGISTGGAPKIDPFPWTFTPLHMPEFLSPKQFGEFYWPAYKKVLLAIHERGGKVYAFLEGSWERFYEFLQELPKSFLIAAFERDDVAQAKKALGDKITICGGMPLSLLRYGTKEECIDHAKKVVDACAPGGGFIFGTNLVLLSQGDVNPENYKAVNEFVHNYGVY</sequence>
<dbReference type="PATRIC" id="fig|768706.3.peg.2372"/>